<keyword evidence="3" id="KW-0963">Cytoplasm</keyword>
<dbReference type="InterPro" id="IPR001020">
    <property type="entry name" value="PTS_HPr_His_P_site"/>
</dbReference>
<accession>A0A540VP75</accession>
<dbReference type="CDD" id="cd00367">
    <property type="entry name" value="PTS-HPr_like"/>
    <property type="match status" value="1"/>
</dbReference>
<evidence type="ECO:0000313" key="7">
    <source>
        <dbReference type="Proteomes" id="UP000315400"/>
    </source>
</evidence>
<dbReference type="PANTHER" id="PTHR33705">
    <property type="entry name" value="PHOSPHOCARRIER PROTEIN HPR"/>
    <property type="match status" value="1"/>
</dbReference>
<dbReference type="Pfam" id="PF00381">
    <property type="entry name" value="PTS-HPr"/>
    <property type="match status" value="1"/>
</dbReference>
<feature type="domain" description="HPr" evidence="5">
    <location>
        <begin position="7"/>
        <end position="94"/>
    </location>
</feature>
<keyword evidence="4" id="KW-0598">Phosphotransferase system</keyword>
<evidence type="ECO:0000256" key="3">
    <source>
        <dbReference type="ARBA" id="ARBA00022490"/>
    </source>
</evidence>
<comment type="subcellular location">
    <subcellularLocation>
        <location evidence="1">Cytoplasm</location>
    </subcellularLocation>
</comment>
<dbReference type="SUPFAM" id="SSF55594">
    <property type="entry name" value="HPr-like"/>
    <property type="match status" value="1"/>
</dbReference>
<evidence type="ECO:0000259" key="5">
    <source>
        <dbReference type="PROSITE" id="PS51350"/>
    </source>
</evidence>
<dbReference type="InterPro" id="IPR000032">
    <property type="entry name" value="HPr-like"/>
</dbReference>
<organism evidence="6 7">
    <name type="scientific">Spiribacter salinus</name>
    <dbReference type="NCBI Taxonomy" id="1335746"/>
    <lineage>
        <taxon>Bacteria</taxon>
        <taxon>Pseudomonadati</taxon>
        <taxon>Pseudomonadota</taxon>
        <taxon>Gammaproteobacteria</taxon>
        <taxon>Chromatiales</taxon>
        <taxon>Ectothiorhodospiraceae</taxon>
        <taxon>Spiribacter</taxon>
    </lineage>
</organism>
<gene>
    <name evidence="6" type="ORF">FKY71_13235</name>
</gene>
<dbReference type="PANTHER" id="PTHR33705:SF2">
    <property type="entry name" value="PHOSPHOCARRIER PROTEIN NPR"/>
    <property type="match status" value="1"/>
</dbReference>
<reference evidence="6 7" key="1">
    <citation type="submission" date="2019-06" db="EMBL/GenBank/DDBJ databases">
        <title>Metagenome assembled Genome of Spiribacter salinus SL48-SHIP from the microbial mat of Salt Lake 48 (Novosibirsk region, Russia).</title>
        <authorList>
            <person name="Shipova A."/>
            <person name="Rozanov A.S."/>
            <person name="Bryanskaya A.V."/>
            <person name="Peltek S.E."/>
        </authorList>
    </citation>
    <scope>NUCLEOTIDE SEQUENCE [LARGE SCALE GENOMIC DNA]</scope>
    <source>
        <strain evidence="6">SL48-SHIP-2</strain>
    </source>
</reference>
<dbReference type="EMBL" id="VIFK01000175">
    <property type="protein sequence ID" value="TQE98560.1"/>
    <property type="molecule type" value="Genomic_DNA"/>
</dbReference>
<name>A0A540VP75_9GAMM</name>
<sequence>MADSPKRQETVLEIVNQLGLHARAAARFVEVASRFEADIEVLHAGHQANGKSIMSLMMLAAGRGSRLAVTATGDDADDALQALAELVGNRFGEAD</sequence>
<dbReference type="Proteomes" id="UP000315400">
    <property type="component" value="Unassembled WGS sequence"/>
</dbReference>
<dbReference type="Gene3D" id="3.30.1340.10">
    <property type="entry name" value="HPr-like"/>
    <property type="match status" value="1"/>
</dbReference>
<comment type="similarity">
    <text evidence="2">Belongs to the HPr family.</text>
</comment>
<dbReference type="PROSITE" id="PS51350">
    <property type="entry name" value="PTS_HPR_DOM"/>
    <property type="match status" value="1"/>
</dbReference>
<dbReference type="NCBIfam" id="TIGR01003">
    <property type="entry name" value="PTS_HPr_family"/>
    <property type="match status" value="1"/>
</dbReference>
<dbReference type="PRINTS" id="PR00107">
    <property type="entry name" value="PHOSPHOCPHPR"/>
</dbReference>
<evidence type="ECO:0000256" key="1">
    <source>
        <dbReference type="ARBA" id="ARBA00004496"/>
    </source>
</evidence>
<comment type="caution">
    <text evidence="6">The sequence shown here is derived from an EMBL/GenBank/DDBJ whole genome shotgun (WGS) entry which is preliminary data.</text>
</comment>
<dbReference type="STRING" id="1260251.SPISAL_07025"/>
<dbReference type="InterPro" id="IPR050399">
    <property type="entry name" value="HPr"/>
</dbReference>
<protein>
    <submittedName>
        <fullName evidence="6">HPr family phosphocarrier protein</fullName>
    </submittedName>
</protein>
<evidence type="ECO:0000313" key="6">
    <source>
        <dbReference type="EMBL" id="TQE98560.1"/>
    </source>
</evidence>
<dbReference type="GO" id="GO:0009401">
    <property type="term" value="P:phosphoenolpyruvate-dependent sugar phosphotransferase system"/>
    <property type="evidence" value="ECO:0007669"/>
    <property type="project" value="UniProtKB-KW"/>
</dbReference>
<dbReference type="AlphaFoldDB" id="A0A540VP75"/>
<proteinExistence type="inferred from homology"/>
<dbReference type="GO" id="GO:0005737">
    <property type="term" value="C:cytoplasm"/>
    <property type="evidence" value="ECO:0007669"/>
    <property type="project" value="UniProtKB-SubCell"/>
</dbReference>
<evidence type="ECO:0000256" key="4">
    <source>
        <dbReference type="ARBA" id="ARBA00022683"/>
    </source>
</evidence>
<evidence type="ECO:0000256" key="2">
    <source>
        <dbReference type="ARBA" id="ARBA00010736"/>
    </source>
</evidence>
<dbReference type="InterPro" id="IPR035895">
    <property type="entry name" value="HPr-like_sf"/>
</dbReference>
<dbReference type="PROSITE" id="PS00369">
    <property type="entry name" value="PTS_HPR_HIS"/>
    <property type="match status" value="1"/>
</dbReference>